<evidence type="ECO:0000313" key="3">
    <source>
        <dbReference type="Proteomes" id="UP001403385"/>
    </source>
</evidence>
<comment type="caution">
    <text evidence="2">The sequence shown here is derived from an EMBL/GenBank/DDBJ whole genome shotgun (WGS) entry which is preliminary data.</text>
</comment>
<evidence type="ECO:0000313" key="2">
    <source>
        <dbReference type="EMBL" id="MEN7551831.1"/>
    </source>
</evidence>
<dbReference type="Pfam" id="PF15643">
    <property type="entry name" value="Tox-PL-2"/>
    <property type="match status" value="1"/>
</dbReference>
<keyword evidence="3" id="KW-1185">Reference proteome</keyword>
<dbReference type="Proteomes" id="UP001403385">
    <property type="component" value="Unassembled WGS sequence"/>
</dbReference>
<evidence type="ECO:0000259" key="1">
    <source>
        <dbReference type="Pfam" id="PF15643"/>
    </source>
</evidence>
<feature type="domain" description="Tox-PL-2" evidence="1">
    <location>
        <begin position="7"/>
        <end position="40"/>
    </location>
</feature>
<accession>A0AAW9SLY2</accession>
<dbReference type="AlphaFoldDB" id="A0AAW9SLY2"/>
<organism evidence="2 3">
    <name type="scientific">Rapidithrix thailandica</name>
    <dbReference type="NCBI Taxonomy" id="413964"/>
    <lineage>
        <taxon>Bacteria</taxon>
        <taxon>Pseudomonadati</taxon>
        <taxon>Bacteroidota</taxon>
        <taxon>Cytophagia</taxon>
        <taxon>Cytophagales</taxon>
        <taxon>Flammeovirgaceae</taxon>
        <taxon>Rapidithrix</taxon>
    </lineage>
</organism>
<sequence>MTMRDGGIAPSGLHRGVLVNGKVYDNIHKTGVDYQDWINDKFSLAPEYIVETIKKF</sequence>
<protein>
    <submittedName>
        <fullName evidence="2">Papain fold toxin domain-containing protein</fullName>
    </submittedName>
</protein>
<dbReference type="EMBL" id="JBDKWZ010000028">
    <property type="protein sequence ID" value="MEN7551831.1"/>
    <property type="molecule type" value="Genomic_DNA"/>
</dbReference>
<dbReference type="InterPro" id="IPR028910">
    <property type="entry name" value="Tox-PL-2_dom"/>
</dbReference>
<name>A0AAW9SLY2_9BACT</name>
<proteinExistence type="predicted"/>
<reference evidence="2 3" key="1">
    <citation type="submission" date="2024-04" db="EMBL/GenBank/DDBJ databases">
        <title>Novel genus in family Flammeovirgaceae.</title>
        <authorList>
            <person name="Nguyen T.H."/>
            <person name="Vuong T.Q."/>
            <person name="Le H."/>
            <person name="Kim S.-G."/>
        </authorList>
    </citation>
    <scope>NUCLEOTIDE SEQUENCE [LARGE SCALE GENOMIC DNA]</scope>
    <source>
        <strain evidence="2 3">JCM 23209</strain>
    </source>
</reference>
<gene>
    <name evidence="2" type="ORF">AAG747_28200</name>
</gene>
<dbReference type="RefSeq" id="WP_346824610.1">
    <property type="nucleotide sequence ID" value="NZ_JBDKWZ010000028.1"/>
</dbReference>